<evidence type="ECO:0000256" key="10">
    <source>
        <dbReference type="ARBA" id="ARBA00023125"/>
    </source>
</evidence>
<evidence type="ECO:0000256" key="9">
    <source>
        <dbReference type="ARBA" id="ARBA00022842"/>
    </source>
</evidence>
<dbReference type="CDD" id="cd22352">
    <property type="entry name" value="RecB_C-like"/>
    <property type="match status" value="1"/>
</dbReference>
<comment type="catalytic activity">
    <reaction evidence="14 15">
        <text>ATP + H2O = ADP + phosphate + H(+)</text>
        <dbReference type="Rhea" id="RHEA:13065"/>
        <dbReference type="ChEBI" id="CHEBI:15377"/>
        <dbReference type="ChEBI" id="CHEBI:15378"/>
        <dbReference type="ChEBI" id="CHEBI:30616"/>
        <dbReference type="ChEBI" id="CHEBI:43474"/>
        <dbReference type="ChEBI" id="CHEBI:456216"/>
        <dbReference type="EC" id="5.6.2.4"/>
    </reaction>
</comment>
<evidence type="ECO:0000259" key="19">
    <source>
        <dbReference type="PROSITE" id="PS51217"/>
    </source>
</evidence>
<evidence type="ECO:0000313" key="20">
    <source>
        <dbReference type="EMBL" id="NYI12256.1"/>
    </source>
</evidence>
<evidence type="ECO:0000256" key="2">
    <source>
        <dbReference type="ARBA" id="ARBA00022723"/>
    </source>
</evidence>
<keyword evidence="6 15" id="KW-0347">Helicase</keyword>
<evidence type="ECO:0000256" key="16">
    <source>
        <dbReference type="PROSITE-ProRule" id="PRU00560"/>
    </source>
</evidence>
<dbReference type="Pfam" id="PF13361">
    <property type="entry name" value="UvrD_C"/>
    <property type="match status" value="1"/>
</dbReference>
<comment type="similarity">
    <text evidence="15">Belongs to the helicase family. UvrD subfamily.</text>
</comment>
<dbReference type="GO" id="GO:0000724">
    <property type="term" value="P:double-strand break repair via homologous recombination"/>
    <property type="evidence" value="ECO:0007669"/>
    <property type="project" value="UniProtKB-UniRule"/>
</dbReference>
<dbReference type="GO" id="GO:0043138">
    <property type="term" value="F:3'-5' DNA helicase activity"/>
    <property type="evidence" value="ECO:0007669"/>
    <property type="project" value="UniProtKB-UniRule"/>
</dbReference>
<feature type="domain" description="UvrD-like helicase C-terminal" evidence="19">
    <location>
        <begin position="362"/>
        <end position="618"/>
    </location>
</feature>
<feature type="region of interest" description="DNA-binding and helicase activity, interacts with RecC" evidence="15">
    <location>
        <begin position="1"/>
        <end position="751"/>
    </location>
</feature>
<evidence type="ECO:0000256" key="15">
    <source>
        <dbReference type="HAMAP-Rule" id="MF_01485"/>
    </source>
</evidence>
<keyword evidence="9 15" id="KW-0460">Magnesium</keyword>
<evidence type="ECO:0000313" key="21">
    <source>
        <dbReference type="Proteomes" id="UP000537326"/>
    </source>
</evidence>
<feature type="binding site" evidence="16">
    <location>
        <begin position="29"/>
        <end position="36"/>
    </location>
    <ligand>
        <name>ATP</name>
        <dbReference type="ChEBI" id="CHEBI:30616"/>
    </ligand>
</feature>
<feature type="binding site" evidence="15">
    <location>
        <position position="1003"/>
    </location>
    <ligand>
        <name>Mg(2+)</name>
        <dbReference type="ChEBI" id="CHEBI:18420"/>
    </ligand>
</feature>
<comment type="function">
    <text evidence="15">A helicase/nuclease that prepares dsDNA breaks (DSB) for recombinational DNA repair. Binds to DSBs and unwinds DNA via a highly rapid and processive ATP-dependent bidirectional helicase activity. Unwinds dsDNA until it encounters a Chi (crossover hotspot instigator) sequence from the 3' direction. Cuts ssDNA a few nucleotides 3' to the Chi site. The properties and activities of the enzyme are changed at Chi. The Chi-altered holoenzyme produces a long 3'-ssDNA overhang and facilitates RecA-binding to the ssDNA for homologous DNA recombination and repair. Holoenzyme degrades any linearized DNA that is unable to undergo homologous recombination. In the holoenzyme this subunit contributes ATPase, 3'-5' helicase, exonuclease activity and loads RecA onto ssDNA.</text>
</comment>
<feature type="binding site" evidence="15">
    <location>
        <position position="852"/>
    </location>
    <ligand>
        <name>Mg(2+)</name>
        <dbReference type="ChEBI" id="CHEBI:18420"/>
    </ligand>
</feature>
<evidence type="ECO:0000256" key="1">
    <source>
        <dbReference type="ARBA" id="ARBA00022722"/>
    </source>
</evidence>
<dbReference type="InterPro" id="IPR014017">
    <property type="entry name" value="DNA_helicase_UvrD-like_C"/>
</dbReference>
<feature type="compositionally biased region" description="Pro residues" evidence="17">
    <location>
        <begin position="820"/>
        <end position="835"/>
    </location>
</feature>
<dbReference type="Pfam" id="PF00580">
    <property type="entry name" value="UvrD-helicase"/>
    <property type="match status" value="1"/>
</dbReference>
<dbReference type="PANTHER" id="PTHR11070">
    <property type="entry name" value="UVRD / RECB / PCRA DNA HELICASE FAMILY MEMBER"/>
    <property type="match status" value="1"/>
</dbReference>
<evidence type="ECO:0000256" key="14">
    <source>
        <dbReference type="ARBA" id="ARBA00048988"/>
    </source>
</evidence>
<dbReference type="GO" id="GO:0005829">
    <property type="term" value="C:cytosol"/>
    <property type="evidence" value="ECO:0007669"/>
    <property type="project" value="TreeGrafter"/>
</dbReference>
<evidence type="ECO:0000256" key="12">
    <source>
        <dbReference type="ARBA" id="ARBA00023235"/>
    </source>
</evidence>
<gene>
    <name evidence="15" type="primary">recB</name>
    <name evidence="20" type="ORF">BKA05_003771</name>
</gene>
<comment type="catalytic activity">
    <reaction evidence="15">
        <text>Exonucleolytic cleavage (in the presence of ATP) in either 5'- to 3'- or 3'- to 5'-direction to yield 5'-phosphooligonucleotides.</text>
        <dbReference type="EC" id="3.1.11.5"/>
    </reaction>
</comment>
<dbReference type="InterPro" id="IPR027417">
    <property type="entry name" value="P-loop_NTPase"/>
</dbReference>
<keyword evidence="3 15" id="KW-0547">Nucleotide-binding</keyword>
<dbReference type="SUPFAM" id="SSF52980">
    <property type="entry name" value="Restriction endonuclease-like"/>
    <property type="match status" value="1"/>
</dbReference>
<comment type="caution">
    <text evidence="20">The sequence shown here is derived from an EMBL/GenBank/DDBJ whole genome shotgun (WGS) entry which is preliminary data.</text>
</comment>
<dbReference type="InterPro" id="IPR000212">
    <property type="entry name" value="DNA_helicase_UvrD/REP"/>
</dbReference>
<dbReference type="EMBL" id="JACBZI010000001">
    <property type="protein sequence ID" value="NYI12256.1"/>
    <property type="molecule type" value="Genomic_DNA"/>
</dbReference>
<dbReference type="GO" id="GO:0000287">
    <property type="term" value="F:magnesium ion binding"/>
    <property type="evidence" value="ECO:0007669"/>
    <property type="project" value="UniProtKB-UniRule"/>
</dbReference>
<dbReference type="GO" id="GO:0008854">
    <property type="term" value="F:exodeoxyribonuclease V activity"/>
    <property type="evidence" value="ECO:0007669"/>
    <property type="project" value="UniProtKB-EC"/>
</dbReference>
<comment type="subunit">
    <text evidence="15">Heterotrimer of RecB, RecC and RecD. All subunits contribute to DNA-binding. Interacts with RecA.</text>
</comment>
<proteinExistence type="inferred from homology"/>
<evidence type="ECO:0000256" key="5">
    <source>
        <dbReference type="ARBA" id="ARBA00022801"/>
    </source>
</evidence>
<keyword evidence="1 15" id="KW-0540">Nuclease</keyword>
<evidence type="ECO:0000256" key="8">
    <source>
        <dbReference type="ARBA" id="ARBA00022840"/>
    </source>
</evidence>
<keyword evidence="8 15" id="KW-0067">ATP-binding</keyword>
<dbReference type="RefSeq" id="WP_343045767.1">
    <property type="nucleotide sequence ID" value="NZ_BAAAPP010000002.1"/>
</dbReference>
<keyword evidence="21" id="KW-1185">Reference proteome</keyword>
<dbReference type="GO" id="GO:0003677">
    <property type="term" value="F:DNA binding"/>
    <property type="evidence" value="ECO:0007669"/>
    <property type="project" value="UniProtKB-UniRule"/>
</dbReference>
<feature type="active site" description="For nuclease activity" evidence="15">
    <location>
        <position position="1003"/>
    </location>
</feature>
<dbReference type="GO" id="GO:0009338">
    <property type="term" value="C:exodeoxyribonuclease V complex"/>
    <property type="evidence" value="ECO:0007669"/>
    <property type="project" value="TreeGrafter"/>
</dbReference>
<dbReference type="Gene3D" id="1.10.3170.10">
    <property type="entry name" value="Recbcd, chain B, domain 2"/>
    <property type="match status" value="2"/>
</dbReference>
<evidence type="ECO:0000256" key="11">
    <source>
        <dbReference type="ARBA" id="ARBA00023204"/>
    </source>
</evidence>
<dbReference type="PROSITE" id="PS51217">
    <property type="entry name" value="UVRD_HELICASE_CTER"/>
    <property type="match status" value="1"/>
</dbReference>
<dbReference type="Gene3D" id="3.90.320.10">
    <property type="match status" value="1"/>
</dbReference>
<feature type="domain" description="UvrD-like helicase ATP-binding" evidence="18">
    <location>
        <begin position="8"/>
        <end position="335"/>
    </location>
</feature>
<protein>
    <recommendedName>
        <fullName evidence="15">RecBCD enzyme subunit RecB</fullName>
        <ecNumber evidence="15">3.1.11.5</ecNumber>
        <ecNumber evidence="15">5.6.2.4</ecNumber>
    </recommendedName>
    <alternativeName>
        <fullName evidence="15">DNA 3'-5' helicase subunit RecB</fullName>
    </alternativeName>
    <alternativeName>
        <fullName evidence="15">Exonuclease V subunit RecB</fullName>
        <shortName evidence="15">ExoV subunit RecB</shortName>
    </alternativeName>
    <alternativeName>
        <fullName evidence="15">Helicase/nuclease RecBCD subunit RecB</fullName>
    </alternativeName>
</protein>
<evidence type="ECO:0000256" key="6">
    <source>
        <dbReference type="ARBA" id="ARBA00022806"/>
    </source>
</evidence>
<keyword evidence="12 15" id="KW-0413">Isomerase</keyword>
<dbReference type="Gene3D" id="1.10.486.10">
    <property type="entry name" value="PCRA, domain 4"/>
    <property type="match status" value="1"/>
</dbReference>
<keyword evidence="4 15" id="KW-0227">DNA damage</keyword>
<dbReference type="EC" id="3.1.11.5" evidence="15"/>
<sequence>MSAEVDGATMRDFDVTGPLPQQGTTLLEASAGTGKTYTVGALVTRYVAEGRARLGEMLVITFGRAASQELRERVRDALVGAERALADPATADTDDTLVWWLLAQEPAQRPVMRERLRDALADFDSATIATTHQFCQLVLRSLGVAGDTEAGARLVEDLDDLVVEVVDDLYLGRFAADREPPPFGRDVALELGRAAVGDPQAQLPDAPGASPAGQARVGFARDVRRELDRRKRRLGLLGYDDLLSRLDATLADPAAPARDRMRDRWRVVLVDEFQDTDPVQWSVLRRAFHGHATMVLIGDPKQAIYAFRGGDVVTYLAAARDASDRATLAVNRRSDTALVQRLQVVLEGAALGDPGIVVHPVGSVHDERRLVGAPHPSPFRVRRLPRDGFRLRKGLVAAPEARQAVAEDCAADIAELLASGATWCGEPLVAEQVAVIVAVRDHGLLVQRELQARGVPAVLAGGGNLLRTPAAAEWTTLLEAMTQPHRSGLVRAAALTSFFGHDAATLDARGEQLTGEVADVLRGWALLVRGRGVAALLEAAEERGLGARVLARVDGERLLTDLRHLGQLLHEAALRDQLGLTGVLGWLREESRGSAERPRRLDSDAAAVQIVTVHGSKGLQYPVTYLPFAYQQFPFPSQVARYHEGGERMLDVSGRGDEWARREALHRAEEAGEELRDLYVALTRAQSQVVTWWAPTANTRHGGLHRLLFGRQPGTAEVPDVQEPREDEYAERVLGLLEQLGGPTAEVVEPATERPEPAAGERPRLAVRTFGREVDTAWRRTSYSGLVRVEEQAAPAVGSEPPVTVLTDEPDESLADLPDLPDPTPDAEPAHPSPVSPMAELPAGAAFGSLVHAVLEHADPDAPDLEAELRARVGEELRWWPVDVDPDALAAALVPLHHTPLGPLAGDRTLAQVPLRDRLRELDFELPLAGGDRAGGGRPAHRVGDVADLLRAHLPDGDPLLPYADRLARPPLADQSLTGYLGGSVDAVLRVGSGADQRFLVVDYKTNLLGEAGRPPTAADYAPAALAEAMLHSHYPLQALLYSVVAHRYLRWRLPGYDPDTHLGGVLYLYLRGMCGPDTPTTAGVPAGVFSWRPPAALVTALSDLLDAPVPTVTGEAR</sequence>
<dbReference type="InterPro" id="IPR011604">
    <property type="entry name" value="PDDEXK-like_dom_sf"/>
</dbReference>
<comment type="cofactor">
    <cofactor evidence="15">
        <name>Mg(2+)</name>
        <dbReference type="ChEBI" id="CHEBI:18420"/>
    </cofactor>
    <text evidence="15">Binds 1 Mg(2+) ion per subunit.</text>
</comment>
<accession>A0A7Y9YHB1</accession>
<name>A0A7Y9YHB1_9ACTN</name>
<feature type="region of interest" description="Disordered" evidence="17">
    <location>
        <begin position="793"/>
        <end position="835"/>
    </location>
</feature>
<dbReference type="GO" id="GO:0005524">
    <property type="term" value="F:ATP binding"/>
    <property type="evidence" value="ECO:0007669"/>
    <property type="project" value="UniProtKB-UniRule"/>
</dbReference>
<reference evidence="20 21" key="1">
    <citation type="submission" date="2020-07" db="EMBL/GenBank/DDBJ databases">
        <title>Sequencing the genomes of 1000 actinobacteria strains.</title>
        <authorList>
            <person name="Klenk H.-P."/>
        </authorList>
    </citation>
    <scope>NUCLEOTIDE SEQUENCE [LARGE SCALE GENOMIC DNA]</scope>
    <source>
        <strain evidence="20 21">DSM 18248</strain>
    </source>
</reference>
<dbReference type="SUPFAM" id="SSF52540">
    <property type="entry name" value="P-loop containing nucleoside triphosphate hydrolases"/>
    <property type="match status" value="1"/>
</dbReference>
<dbReference type="PROSITE" id="PS51198">
    <property type="entry name" value="UVRD_HELICASE_ATP_BIND"/>
    <property type="match status" value="1"/>
</dbReference>
<dbReference type="InterPro" id="IPR011335">
    <property type="entry name" value="Restrct_endonuc-II-like"/>
</dbReference>
<dbReference type="Gene3D" id="3.40.50.300">
    <property type="entry name" value="P-loop containing nucleotide triphosphate hydrolases"/>
    <property type="match status" value="3"/>
</dbReference>
<comment type="miscellaneous">
    <text evidence="15">In the RecBCD complex, RecB has a slow 3'-5' helicase, an exonuclease activity and loads RecA onto ssDNA, RecD has a fast 5'-3' helicase activity, while RecC stimulates the ATPase and processivity of the RecB helicase and contributes to recognition of the Chi site.</text>
</comment>
<feature type="region of interest" description="Nuclease activity, interacts with RecD and RecA" evidence="15">
    <location>
        <begin position="777"/>
        <end position="1118"/>
    </location>
</feature>
<comment type="domain">
    <text evidence="15">The C-terminal domain has nuclease activity and interacts with RecD. It interacts with RecA, facilitating its loading onto ssDNA.</text>
</comment>
<dbReference type="HAMAP" id="MF_01485">
    <property type="entry name" value="RecB"/>
    <property type="match status" value="1"/>
</dbReference>
<feature type="binding site" evidence="15">
    <location>
        <position position="986"/>
    </location>
    <ligand>
        <name>Mg(2+)</name>
        <dbReference type="ChEBI" id="CHEBI:18420"/>
    </ligand>
</feature>
<evidence type="ECO:0000256" key="7">
    <source>
        <dbReference type="ARBA" id="ARBA00022839"/>
    </source>
</evidence>
<evidence type="ECO:0000256" key="3">
    <source>
        <dbReference type="ARBA" id="ARBA00022741"/>
    </source>
</evidence>
<evidence type="ECO:0000259" key="18">
    <source>
        <dbReference type="PROSITE" id="PS51198"/>
    </source>
</evidence>
<comment type="domain">
    <text evidence="15">The N-terminal DNA-binding domain is a ssDNA-dependent ATPase and has ATP-dependent 3'-5' helicase function. This domain interacts with RecC.</text>
</comment>
<evidence type="ECO:0000256" key="17">
    <source>
        <dbReference type="SAM" id="MobiDB-lite"/>
    </source>
</evidence>
<dbReference type="EC" id="5.6.2.4" evidence="15"/>
<keyword evidence="5 15" id="KW-0378">Hydrolase</keyword>
<organism evidence="20 21">
    <name type="scientific">Nocardioides marinus</name>
    <dbReference type="NCBI Taxonomy" id="374514"/>
    <lineage>
        <taxon>Bacteria</taxon>
        <taxon>Bacillati</taxon>
        <taxon>Actinomycetota</taxon>
        <taxon>Actinomycetes</taxon>
        <taxon>Propionibacteriales</taxon>
        <taxon>Nocardioidaceae</taxon>
        <taxon>Nocardioides</taxon>
    </lineage>
</organism>
<keyword evidence="7 15" id="KW-0269">Exonuclease</keyword>
<dbReference type="Proteomes" id="UP000537326">
    <property type="component" value="Unassembled WGS sequence"/>
</dbReference>
<evidence type="ECO:0000256" key="4">
    <source>
        <dbReference type="ARBA" id="ARBA00022763"/>
    </source>
</evidence>
<dbReference type="PANTHER" id="PTHR11070:SF23">
    <property type="entry name" value="RECBCD ENZYME SUBUNIT RECB"/>
    <property type="match status" value="1"/>
</dbReference>
<keyword evidence="10 15" id="KW-0238">DNA-binding</keyword>
<dbReference type="AlphaFoldDB" id="A0A7Y9YHB1"/>
<dbReference type="InterPro" id="IPR014016">
    <property type="entry name" value="UvrD-like_ATP-bd"/>
</dbReference>
<comment type="catalytic activity">
    <reaction evidence="13 15">
        <text>Couples ATP hydrolysis with the unwinding of duplex DNA by translocating in the 3'-5' direction.</text>
        <dbReference type="EC" id="5.6.2.4"/>
    </reaction>
</comment>
<keyword evidence="2 15" id="KW-0479">Metal-binding</keyword>
<dbReference type="InterPro" id="IPR004586">
    <property type="entry name" value="RecB"/>
</dbReference>
<evidence type="ECO:0000256" key="13">
    <source>
        <dbReference type="ARBA" id="ARBA00034617"/>
    </source>
</evidence>
<keyword evidence="11 15" id="KW-0234">DNA repair</keyword>